<accession>A0ABV7EHI7</accession>
<protein>
    <submittedName>
        <fullName evidence="2">UrcA family protein</fullName>
    </submittedName>
</protein>
<keyword evidence="3" id="KW-1185">Reference proteome</keyword>
<dbReference type="Proteomes" id="UP001595378">
    <property type="component" value="Unassembled WGS sequence"/>
</dbReference>
<feature type="chain" id="PRO_5046948932" evidence="1">
    <location>
        <begin position="23"/>
        <end position="111"/>
    </location>
</feature>
<evidence type="ECO:0000256" key="1">
    <source>
        <dbReference type="SAM" id="SignalP"/>
    </source>
</evidence>
<keyword evidence="1" id="KW-0732">Signal</keyword>
<evidence type="ECO:0000313" key="2">
    <source>
        <dbReference type="EMBL" id="MFC3102189.1"/>
    </source>
</evidence>
<comment type="caution">
    <text evidence="2">The sequence shown here is derived from an EMBL/GenBank/DDBJ whole genome shotgun (WGS) entry which is preliminary data.</text>
</comment>
<dbReference type="RefSeq" id="WP_336918191.1">
    <property type="nucleotide sequence ID" value="NZ_JBANRN010000004.1"/>
</dbReference>
<gene>
    <name evidence="2" type="ORF">ACFODK_14965</name>
</gene>
<evidence type="ECO:0000313" key="3">
    <source>
        <dbReference type="Proteomes" id="UP001595378"/>
    </source>
</evidence>
<feature type="signal peptide" evidence="1">
    <location>
        <begin position="1"/>
        <end position="22"/>
    </location>
</feature>
<reference evidence="3" key="1">
    <citation type="journal article" date="2019" name="Int. J. Syst. Evol. Microbiol.">
        <title>The Global Catalogue of Microorganisms (GCM) 10K type strain sequencing project: providing services to taxonomists for standard genome sequencing and annotation.</title>
        <authorList>
            <consortium name="The Broad Institute Genomics Platform"/>
            <consortium name="The Broad Institute Genome Sequencing Center for Infectious Disease"/>
            <person name="Wu L."/>
            <person name="Ma J."/>
        </authorList>
    </citation>
    <scope>NUCLEOTIDE SEQUENCE [LARGE SCALE GENOMIC DNA]</scope>
    <source>
        <strain evidence="3">KCTC 52606</strain>
    </source>
</reference>
<dbReference type="InterPro" id="IPR030972">
    <property type="entry name" value="UrcA_uranyl"/>
</dbReference>
<dbReference type="EMBL" id="JBHRSU010000037">
    <property type="protein sequence ID" value="MFC3102189.1"/>
    <property type="molecule type" value="Genomic_DNA"/>
</dbReference>
<name>A0ABV7EHI7_9SPHN</name>
<proteinExistence type="predicted"/>
<sequence>MMKIAIAAAAAGILALSGTASANENTQSNRETVTVQVDTAGVDFADPVAVAQFRRSVERQIEAICNPGDRLGADMKPDFKCRREMAATLEPTVTRLAARATQNDRRFVGVE</sequence>
<dbReference type="NCBIfam" id="TIGR04433">
    <property type="entry name" value="UrcA_uranyl"/>
    <property type="match status" value="1"/>
</dbReference>
<organism evidence="2 3">
    <name type="scientific">Alteraurantiacibacter lauratis</name>
    <dbReference type="NCBI Taxonomy" id="2054627"/>
    <lineage>
        <taxon>Bacteria</taxon>
        <taxon>Pseudomonadati</taxon>
        <taxon>Pseudomonadota</taxon>
        <taxon>Alphaproteobacteria</taxon>
        <taxon>Sphingomonadales</taxon>
        <taxon>Erythrobacteraceae</taxon>
        <taxon>Alteraurantiacibacter</taxon>
    </lineage>
</organism>